<dbReference type="AlphaFoldDB" id="A0A2J6Q2H1"/>
<reference evidence="2 3" key="1">
    <citation type="submission" date="2016-05" db="EMBL/GenBank/DDBJ databases">
        <title>A degradative enzymes factory behind the ericoid mycorrhizal symbiosis.</title>
        <authorList>
            <consortium name="DOE Joint Genome Institute"/>
            <person name="Martino E."/>
            <person name="Morin E."/>
            <person name="Grelet G."/>
            <person name="Kuo A."/>
            <person name="Kohler A."/>
            <person name="Daghino S."/>
            <person name="Barry K."/>
            <person name="Choi C."/>
            <person name="Cichocki N."/>
            <person name="Clum A."/>
            <person name="Copeland A."/>
            <person name="Hainaut M."/>
            <person name="Haridas S."/>
            <person name="Labutti K."/>
            <person name="Lindquist E."/>
            <person name="Lipzen A."/>
            <person name="Khouja H.-R."/>
            <person name="Murat C."/>
            <person name="Ohm R."/>
            <person name="Olson A."/>
            <person name="Spatafora J."/>
            <person name="Veneault-Fourrey C."/>
            <person name="Henrissat B."/>
            <person name="Grigoriev I."/>
            <person name="Martin F."/>
            <person name="Perotto S."/>
        </authorList>
    </citation>
    <scope>NUCLEOTIDE SEQUENCE [LARGE SCALE GENOMIC DNA]</scope>
    <source>
        <strain evidence="2 3">UAMH 7357</strain>
    </source>
</reference>
<feature type="compositionally biased region" description="Polar residues" evidence="1">
    <location>
        <begin position="137"/>
        <end position="162"/>
    </location>
</feature>
<feature type="region of interest" description="Disordered" evidence="1">
    <location>
        <begin position="133"/>
        <end position="171"/>
    </location>
</feature>
<proteinExistence type="predicted"/>
<name>A0A2J6Q2H1_9HELO</name>
<protein>
    <submittedName>
        <fullName evidence="2">Uncharacterized protein</fullName>
    </submittedName>
</protein>
<evidence type="ECO:0000313" key="3">
    <source>
        <dbReference type="Proteomes" id="UP000235672"/>
    </source>
</evidence>
<dbReference type="EMBL" id="KZ613484">
    <property type="protein sequence ID" value="PMD20481.1"/>
    <property type="molecule type" value="Genomic_DNA"/>
</dbReference>
<evidence type="ECO:0000256" key="1">
    <source>
        <dbReference type="SAM" id="MobiDB-lite"/>
    </source>
</evidence>
<gene>
    <name evidence="2" type="ORF">NA56DRAFT_704281</name>
</gene>
<sequence length="252" mass="27759">MPAAVSTERLSNAANRGFDGRISNSTPVFAYALARGLVIPDHRHAFRTLDELLNRCVAHLGPLGHEDRLQYARSGGLKRPPVLTALERNGMPWRTNSRRNTGLRRDGLAGRPQVAGFRLQICYGGWMSGRKSLSRAPEQSTSTSIAPPRQQKPQVFNCSPEPTHTRRHSPPTYLTFPSTSVLRANTGPLPVIASICFCSESLAYSPLRPLAPTAFEESTGQENQLHTRPPHLLRYAARPGTSHLSDPISRLI</sequence>
<dbReference type="Proteomes" id="UP000235672">
    <property type="component" value="Unassembled WGS sequence"/>
</dbReference>
<keyword evidence="3" id="KW-1185">Reference proteome</keyword>
<accession>A0A2J6Q2H1</accession>
<organism evidence="2 3">
    <name type="scientific">Hyaloscypha hepaticicola</name>
    <dbReference type="NCBI Taxonomy" id="2082293"/>
    <lineage>
        <taxon>Eukaryota</taxon>
        <taxon>Fungi</taxon>
        <taxon>Dikarya</taxon>
        <taxon>Ascomycota</taxon>
        <taxon>Pezizomycotina</taxon>
        <taxon>Leotiomycetes</taxon>
        <taxon>Helotiales</taxon>
        <taxon>Hyaloscyphaceae</taxon>
        <taxon>Hyaloscypha</taxon>
    </lineage>
</organism>
<evidence type="ECO:0000313" key="2">
    <source>
        <dbReference type="EMBL" id="PMD20481.1"/>
    </source>
</evidence>